<dbReference type="SUPFAM" id="SSF48371">
    <property type="entry name" value="ARM repeat"/>
    <property type="match status" value="1"/>
</dbReference>
<evidence type="ECO:0000313" key="6">
    <source>
        <dbReference type="EMBL" id="CAA0810897.1"/>
    </source>
</evidence>
<reference evidence="6" key="1">
    <citation type="submission" date="2019-12" db="EMBL/GenBank/DDBJ databases">
        <authorList>
            <person name="Scholes J."/>
        </authorList>
    </citation>
    <scope>NUCLEOTIDE SEQUENCE</scope>
</reference>
<name>A0A9N7MI39_STRHE</name>
<sequence length="163" mass="17943">MVASVWTDDASRQLEATTQFRKLLSIERSPPIQEVIHAGVVPRFVEFLMREDFPQLQFEAAWALTNIASGTSEHTKVVIDHGAVPVFVKLLGSPSDDVREQAVWALGNVAGDSPKCRDLVLGHGALGPLLAQLNEHAKLSMLRNATWTLSNFCRGKPQPAFEQ</sequence>
<keyword evidence="7" id="KW-1185">Reference proteome</keyword>
<keyword evidence="4" id="KW-0653">Protein transport</keyword>
<dbReference type="InterPro" id="IPR011989">
    <property type="entry name" value="ARM-like"/>
</dbReference>
<protein>
    <submittedName>
        <fullName evidence="6">Importin subunit alpha-2</fullName>
    </submittedName>
</protein>
<dbReference type="AlphaFoldDB" id="A0A9N7MI39"/>
<evidence type="ECO:0000256" key="4">
    <source>
        <dbReference type="ARBA" id="ARBA00022927"/>
    </source>
</evidence>
<evidence type="ECO:0000256" key="5">
    <source>
        <dbReference type="PROSITE-ProRule" id="PRU00259"/>
    </source>
</evidence>
<feature type="non-terminal residue" evidence="6">
    <location>
        <position position="1"/>
    </location>
</feature>
<comment type="caution">
    <text evidence="6">The sequence shown here is derived from an EMBL/GenBank/DDBJ whole genome shotgun (WGS) entry which is preliminary data.</text>
</comment>
<dbReference type="Pfam" id="PF00514">
    <property type="entry name" value="Arm"/>
    <property type="match status" value="3"/>
</dbReference>
<feature type="repeat" description="ARM" evidence="5">
    <location>
        <begin position="82"/>
        <end position="124"/>
    </location>
</feature>
<dbReference type="OrthoDB" id="10266088at2759"/>
<dbReference type="Proteomes" id="UP001153555">
    <property type="component" value="Unassembled WGS sequence"/>
</dbReference>
<dbReference type="SMART" id="SM00185">
    <property type="entry name" value="ARM"/>
    <property type="match status" value="3"/>
</dbReference>
<keyword evidence="2" id="KW-0813">Transport</keyword>
<evidence type="ECO:0000256" key="2">
    <source>
        <dbReference type="ARBA" id="ARBA00022448"/>
    </source>
</evidence>
<dbReference type="Gene3D" id="1.25.10.10">
    <property type="entry name" value="Leucine-rich Repeat Variant"/>
    <property type="match status" value="1"/>
</dbReference>
<gene>
    <name evidence="6" type="ORF">SHERM_12342</name>
</gene>
<dbReference type="InterPro" id="IPR000225">
    <property type="entry name" value="Armadillo"/>
</dbReference>
<keyword evidence="3" id="KW-0677">Repeat</keyword>
<dbReference type="EMBL" id="CACSLK010007311">
    <property type="protein sequence ID" value="CAA0810897.1"/>
    <property type="molecule type" value="Genomic_DNA"/>
</dbReference>
<accession>A0A9N7MI39</accession>
<evidence type="ECO:0000313" key="7">
    <source>
        <dbReference type="Proteomes" id="UP001153555"/>
    </source>
</evidence>
<comment type="similarity">
    <text evidence="1">Belongs to the importin alpha family.</text>
</comment>
<dbReference type="GO" id="GO:0015031">
    <property type="term" value="P:protein transport"/>
    <property type="evidence" value="ECO:0007669"/>
    <property type="project" value="UniProtKB-KW"/>
</dbReference>
<dbReference type="PROSITE" id="PS50176">
    <property type="entry name" value="ARM_REPEAT"/>
    <property type="match status" value="2"/>
</dbReference>
<dbReference type="PANTHER" id="PTHR23316">
    <property type="entry name" value="IMPORTIN ALPHA"/>
    <property type="match status" value="1"/>
</dbReference>
<evidence type="ECO:0000256" key="3">
    <source>
        <dbReference type="ARBA" id="ARBA00022737"/>
    </source>
</evidence>
<evidence type="ECO:0000256" key="1">
    <source>
        <dbReference type="ARBA" id="ARBA00010394"/>
    </source>
</evidence>
<proteinExistence type="inferred from homology"/>
<feature type="repeat" description="ARM" evidence="5">
    <location>
        <begin position="39"/>
        <end position="82"/>
    </location>
</feature>
<organism evidence="6 7">
    <name type="scientific">Striga hermonthica</name>
    <name type="common">Purple witchweed</name>
    <name type="synonym">Buchnera hermonthica</name>
    <dbReference type="NCBI Taxonomy" id="68872"/>
    <lineage>
        <taxon>Eukaryota</taxon>
        <taxon>Viridiplantae</taxon>
        <taxon>Streptophyta</taxon>
        <taxon>Embryophyta</taxon>
        <taxon>Tracheophyta</taxon>
        <taxon>Spermatophyta</taxon>
        <taxon>Magnoliopsida</taxon>
        <taxon>eudicotyledons</taxon>
        <taxon>Gunneridae</taxon>
        <taxon>Pentapetalae</taxon>
        <taxon>asterids</taxon>
        <taxon>lamiids</taxon>
        <taxon>Lamiales</taxon>
        <taxon>Orobanchaceae</taxon>
        <taxon>Buchnereae</taxon>
        <taxon>Striga</taxon>
    </lineage>
</organism>
<dbReference type="InterPro" id="IPR016024">
    <property type="entry name" value="ARM-type_fold"/>
</dbReference>